<dbReference type="InterPro" id="IPR050321">
    <property type="entry name" value="Glycosyltr_2/OpgH_subfam"/>
</dbReference>
<feature type="transmembrane region" description="Helical" evidence="5">
    <location>
        <begin position="234"/>
        <end position="255"/>
    </location>
</feature>
<feature type="transmembrane region" description="Helical" evidence="5">
    <location>
        <begin position="199"/>
        <end position="219"/>
    </location>
</feature>
<evidence type="ECO:0000256" key="1">
    <source>
        <dbReference type="ARBA" id="ARBA00004141"/>
    </source>
</evidence>
<sequence>LIEDTHTSIDMFRHGWTSRYVNEPGEQLSSCTHQPDSIAWRIKQVRAPPPPLLSLVVLQIEDSVRLSARCSSHTRTPARQHRVAHQAALLQVLRWHQGAVQLLFYKGISYTSFGGKFPTVWHRVYAFDQATYYLQAIPGYLLLLMPIIYGVTGESPFNTDVAEFFLFFTPYVVSAMLPTLISGAWRNVDADRLQRDEQVWLSTTYVQIYAFLSMLWTSLRCQKHENAWAVKAPVWPLFAVFAGEFAALGGALFWVAHFGFDNWAQNLISVVASALLAVYALWPMVALQMRWRAPSAYHLKVLVWAALGALVVGVDYLSRLARRDERPIGAASLLLAQVALAVRAYEWRA</sequence>
<keyword evidence="2" id="KW-0328">Glycosyltransferase</keyword>
<protein>
    <submittedName>
        <fullName evidence="6">Uncharacterized protein</fullName>
    </submittedName>
</protein>
<dbReference type="PANTHER" id="PTHR43867:SF8">
    <property type="entry name" value="GLYCOSIDE HYDROLASE FAMILY 8"/>
    <property type="match status" value="1"/>
</dbReference>
<reference evidence="6" key="1">
    <citation type="submission" date="2021-02" db="EMBL/GenBank/DDBJ databases">
        <title>First Annotated Genome of the Yellow-green Alga Tribonema minus.</title>
        <authorList>
            <person name="Mahan K.M."/>
        </authorList>
    </citation>
    <scope>NUCLEOTIDE SEQUENCE</scope>
    <source>
        <strain evidence="6">UTEX B ZZ1240</strain>
    </source>
</reference>
<evidence type="ECO:0000256" key="3">
    <source>
        <dbReference type="ARBA" id="ARBA00022679"/>
    </source>
</evidence>
<dbReference type="EMBL" id="JAFCMP010000551">
    <property type="protein sequence ID" value="KAG5175292.1"/>
    <property type="molecule type" value="Genomic_DNA"/>
</dbReference>
<comment type="subcellular location">
    <subcellularLocation>
        <location evidence="1">Membrane</location>
        <topology evidence="1">Multi-pass membrane protein</topology>
    </subcellularLocation>
</comment>
<feature type="transmembrane region" description="Helical" evidence="5">
    <location>
        <begin position="164"/>
        <end position="187"/>
    </location>
</feature>
<keyword evidence="5" id="KW-0472">Membrane</keyword>
<dbReference type="Proteomes" id="UP000664859">
    <property type="component" value="Unassembled WGS sequence"/>
</dbReference>
<feature type="transmembrane region" description="Helical" evidence="5">
    <location>
        <begin position="267"/>
        <end position="285"/>
    </location>
</feature>
<keyword evidence="7" id="KW-1185">Reference proteome</keyword>
<keyword evidence="3" id="KW-0808">Transferase</keyword>
<gene>
    <name evidence="6" type="ORF">JKP88DRAFT_250206</name>
</gene>
<evidence type="ECO:0000256" key="2">
    <source>
        <dbReference type="ARBA" id="ARBA00022676"/>
    </source>
</evidence>
<proteinExistence type="predicted"/>
<feature type="non-terminal residue" evidence="6">
    <location>
        <position position="1"/>
    </location>
</feature>
<keyword evidence="5" id="KW-0812">Transmembrane</keyword>
<accession>A0A835YH70</accession>
<dbReference type="PANTHER" id="PTHR43867">
    <property type="entry name" value="CELLULOSE SYNTHASE CATALYTIC SUBUNIT A [UDP-FORMING]"/>
    <property type="match status" value="1"/>
</dbReference>
<organism evidence="6 7">
    <name type="scientific">Tribonema minus</name>
    <dbReference type="NCBI Taxonomy" id="303371"/>
    <lineage>
        <taxon>Eukaryota</taxon>
        <taxon>Sar</taxon>
        <taxon>Stramenopiles</taxon>
        <taxon>Ochrophyta</taxon>
        <taxon>PX clade</taxon>
        <taxon>Xanthophyceae</taxon>
        <taxon>Tribonematales</taxon>
        <taxon>Tribonemataceae</taxon>
        <taxon>Tribonema</taxon>
    </lineage>
</organism>
<dbReference type="GO" id="GO:0016020">
    <property type="term" value="C:membrane"/>
    <property type="evidence" value="ECO:0007669"/>
    <property type="project" value="UniProtKB-SubCell"/>
</dbReference>
<name>A0A835YH70_9STRA</name>
<dbReference type="AlphaFoldDB" id="A0A835YH70"/>
<dbReference type="OrthoDB" id="72851at2759"/>
<keyword evidence="4 5" id="KW-1133">Transmembrane helix</keyword>
<comment type="caution">
    <text evidence="6">The sequence shown here is derived from an EMBL/GenBank/DDBJ whole genome shotgun (WGS) entry which is preliminary data.</text>
</comment>
<dbReference type="GO" id="GO:0016757">
    <property type="term" value="F:glycosyltransferase activity"/>
    <property type="evidence" value="ECO:0007669"/>
    <property type="project" value="UniProtKB-KW"/>
</dbReference>
<evidence type="ECO:0000256" key="5">
    <source>
        <dbReference type="SAM" id="Phobius"/>
    </source>
</evidence>
<evidence type="ECO:0000256" key="4">
    <source>
        <dbReference type="ARBA" id="ARBA00022989"/>
    </source>
</evidence>
<evidence type="ECO:0000313" key="7">
    <source>
        <dbReference type="Proteomes" id="UP000664859"/>
    </source>
</evidence>
<feature type="transmembrane region" description="Helical" evidence="5">
    <location>
        <begin position="132"/>
        <end position="152"/>
    </location>
</feature>
<evidence type="ECO:0000313" key="6">
    <source>
        <dbReference type="EMBL" id="KAG5175292.1"/>
    </source>
</evidence>
<feature type="transmembrane region" description="Helical" evidence="5">
    <location>
        <begin position="297"/>
        <end position="316"/>
    </location>
</feature>